<dbReference type="PANTHER" id="PTHR10578:SF107">
    <property type="entry name" value="2-HYDROXYACID OXIDASE 1"/>
    <property type="match status" value="1"/>
</dbReference>
<dbReference type="Pfam" id="PF01070">
    <property type="entry name" value="FMN_dh"/>
    <property type="match status" value="1"/>
</dbReference>
<feature type="domain" description="FMN hydroxy acid dehydrogenase" evidence="7">
    <location>
        <begin position="21"/>
        <end position="383"/>
    </location>
</feature>
<comment type="cofactor">
    <cofactor evidence="1">
        <name>FMN</name>
        <dbReference type="ChEBI" id="CHEBI:58210"/>
    </cofactor>
</comment>
<dbReference type="RefSeq" id="WP_225232029.1">
    <property type="nucleotide sequence ID" value="NZ_JBAPLV010000003.1"/>
</dbReference>
<dbReference type="GO" id="GO:0016491">
    <property type="term" value="F:oxidoreductase activity"/>
    <property type="evidence" value="ECO:0007669"/>
    <property type="project" value="UniProtKB-KW"/>
</dbReference>
<evidence type="ECO:0000256" key="5">
    <source>
        <dbReference type="ARBA" id="ARBA00024042"/>
    </source>
</evidence>
<dbReference type="CDD" id="cd02809">
    <property type="entry name" value="alpha_hydroxyacid_oxid_FMN"/>
    <property type="match status" value="1"/>
</dbReference>
<comment type="caution">
    <text evidence="8">The sequence shown here is derived from an EMBL/GenBank/DDBJ whole genome shotgun (WGS) entry which is preliminary data.</text>
</comment>
<dbReference type="SUPFAM" id="SSF51395">
    <property type="entry name" value="FMN-linked oxidoreductases"/>
    <property type="match status" value="1"/>
</dbReference>
<dbReference type="PIRSF" id="PIRSF000138">
    <property type="entry name" value="Al-hdrx_acd_dh"/>
    <property type="match status" value="1"/>
</dbReference>
<dbReference type="PROSITE" id="PS51349">
    <property type="entry name" value="FMN_HYDROXY_ACID_DH_2"/>
    <property type="match status" value="1"/>
</dbReference>
<dbReference type="InterPro" id="IPR000262">
    <property type="entry name" value="FMN-dep_DH"/>
</dbReference>
<name>A0ABU8E1U6_9ACTN</name>
<dbReference type="PANTHER" id="PTHR10578">
    <property type="entry name" value="S -2-HYDROXY-ACID OXIDASE-RELATED"/>
    <property type="match status" value="1"/>
</dbReference>
<dbReference type="InterPro" id="IPR013785">
    <property type="entry name" value="Aldolase_TIM"/>
</dbReference>
<organism evidence="8 9">
    <name type="scientific">Klenkia terrae</name>
    <dbReference type="NCBI Taxonomy" id="1052259"/>
    <lineage>
        <taxon>Bacteria</taxon>
        <taxon>Bacillati</taxon>
        <taxon>Actinomycetota</taxon>
        <taxon>Actinomycetes</taxon>
        <taxon>Geodermatophilales</taxon>
        <taxon>Geodermatophilaceae</taxon>
        <taxon>Klenkia</taxon>
    </lineage>
</organism>
<reference evidence="8 9" key="1">
    <citation type="submission" date="2024-03" db="EMBL/GenBank/DDBJ databases">
        <title>Draft genome sequence of Klenkia terrae.</title>
        <authorList>
            <person name="Duangmal K."/>
            <person name="Chantavorakit T."/>
        </authorList>
    </citation>
    <scope>NUCLEOTIDE SEQUENCE [LARGE SCALE GENOMIC DNA]</scope>
    <source>
        <strain evidence="8 9">JCM 17786</strain>
    </source>
</reference>
<sequence>MTSLTQRLRGPDEDPQPDDPDREPPYLDLDRLEARARETLEASVYDYYAGGAESETSLTEAPQAWRSWRLRPRVLRGTTADLATTLLGSPVATPLGVAPWAYQGMAHPDGELATRRGAAEVGALMTVSTSANHTVEEVAAAAPASPAWFQLYRQHSPEHTADLARRAGDAGYRALVLTVDLPVLGRRRRDLRRDFALPAGLRMANHPAPDDRPPLSANAHPSWTFDDVGRYAELSGLPVVVKGVLRGDDAVACVRAGASAVWVSTHGGRQVDLVVPSAHALPEVVDAVRGETAPDGSDVEVYVDGGVRAGSDALVALALGARALGARAVFLGRPVVWGLATGGADGVAGVLAGLSAELAHAMTLCGVAGPADATQDLVVRAGWLPR</sequence>
<dbReference type="InterPro" id="IPR012133">
    <property type="entry name" value="Alpha-hydoxy_acid_DH_FMN"/>
</dbReference>
<dbReference type="EMBL" id="JBAPLV010000003">
    <property type="protein sequence ID" value="MEI4277624.1"/>
    <property type="molecule type" value="Genomic_DNA"/>
</dbReference>
<keyword evidence="3" id="KW-0288">FMN</keyword>
<accession>A0ABU8E1U6</accession>
<evidence type="ECO:0000256" key="3">
    <source>
        <dbReference type="ARBA" id="ARBA00022643"/>
    </source>
</evidence>
<protein>
    <submittedName>
        <fullName evidence="8">Alpha-hydroxy acid oxidase</fullName>
        <ecNumber evidence="8">1.-.-.-</ecNumber>
    </submittedName>
</protein>
<evidence type="ECO:0000256" key="6">
    <source>
        <dbReference type="SAM" id="MobiDB-lite"/>
    </source>
</evidence>
<evidence type="ECO:0000256" key="1">
    <source>
        <dbReference type="ARBA" id="ARBA00001917"/>
    </source>
</evidence>
<keyword evidence="9" id="KW-1185">Reference proteome</keyword>
<proteinExistence type="inferred from homology"/>
<keyword evidence="4 8" id="KW-0560">Oxidoreductase</keyword>
<feature type="region of interest" description="Disordered" evidence="6">
    <location>
        <begin position="1"/>
        <end position="28"/>
    </location>
</feature>
<evidence type="ECO:0000313" key="9">
    <source>
        <dbReference type="Proteomes" id="UP001373496"/>
    </source>
</evidence>
<evidence type="ECO:0000259" key="7">
    <source>
        <dbReference type="PROSITE" id="PS51349"/>
    </source>
</evidence>
<evidence type="ECO:0000313" key="8">
    <source>
        <dbReference type="EMBL" id="MEI4277624.1"/>
    </source>
</evidence>
<dbReference type="EC" id="1.-.-.-" evidence="8"/>
<comment type="similarity">
    <text evidence="5">Belongs to the FMN-dependent alpha-hydroxy acid dehydrogenase family.</text>
</comment>
<keyword evidence="2" id="KW-0285">Flavoprotein</keyword>
<dbReference type="Proteomes" id="UP001373496">
    <property type="component" value="Unassembled WGS sequence"/>
</dbReference>
<dbReference type="Gene3D" id="3.20.20.70">
    <property type="entry name" value="Aldolase class I"/>
    <property type="match status" value="1"/>
</dbReference>
<gene>
    <name evidence="8" type="ORF">UXQ13_04020</name>
</gene>
<evidence type="ECO:0000256" key="2">
    <source>
        <dbReference type="ARBA" id="ARBA00022630"/>
    </source>
</evidence>
<evidence type="ECO:0000256" key="4">
    <source>
        <dbReference type="ARBA" id="ARBA00023002"/>
    </source>
</evidence>
<dbReference type="InterPro" id="IPR037396">
    <property type="entry name" value="FMN_HAD"/>
</dbReference>